<feature type="transmembrane region" description="Helical" evidence="1">
    <location>
        <begin position="33"/>
        <end position="51"/>
    </location>
</feature>
<dbReference type="HOGENOM" id="CLU_2408401_0_0_7"/>
<accession>A8ZS62</accession>
<keyword evidence="1" id="KW-0812">Transmembrane</keyword>
<keyword evidence="1" id="KW-0472">Membrane</keyword>
<dbReference type="KEGG" id="dol:Dole_0270"/>
<dbReference type="Proteomes" id="UP000008561">
    <property type="component" value="Chromosome"/>
</dbReference>
<feature type="transmembrane region" description="Helical" evidence="1">
    <location>
        <begin position="7"/>
        <end position="27"/>
    </location>
</feature>
<keyword evidence="1" id="KW-1133">Transmembrane helix</keyword>
<gene>
    <name evidence="2" type="ordered locus">Dole_0270</name>
</gene>
<organism evidence="2 3">
    <name type="scientific">Desulfosudis oleivorans (strain DSM 6200 / JCM 39069 / Hxd3)</name>
    <name type="common">Desulfococcus oleovorans</name>
    <dbReference type="NCBI Taxonomy" id="96561"/>
    <lineage>
        <taxon>Bacteria</taxon>
        <taxon>Pseudomonadati</taxon>
        <taxon>Thermodesulfobacteriota</taxon>
        <taxon>Desulfobacteria</taxon>
        <taxon>Desulfobacterales</taxon>
        <taxon>Desulfosudaceae</taxon>
        <taxon>Desulfosudis</taxon>
    </lineage>
</organism>
<dbReference type="RefSeq" id="WP_012173699.1">
    <property type="nucleotide sequence ID" value="NC_009943.1"/>
</dbReference>
<protein>
    <submittedName>
        <fullName evidence="2">Uncharacterized protein</fullName>
    </submittedName>
</protein>
<feature type="transmembrane region" description="Helical" evidence="1">
    <location>
        <begin position="63"/>
        <end position="83"/>
    </location>
</feature>
<evidence type="ECO:0000313" key="2">
    <source>
        <dbReference type="EMBL" id="ABW66080.1"/>
    </source>
</evidence>
<sequence length="92" mass="10018">MLNSKNFWYANMAGAVAGWAFIIFGAAAPFSGLLYGLWVVVTLLWVIGHPLELAMAIPVAMKAGYSPAAAVVYTLVFGITWWIPVKWGVFKP</sequence>
<dbReference type="eggNOG" id="ENOG502ZFVG">
    <property type="taxonomic scope" value="Bacteria"/>
</dbReference>
<keyword evidence="3" id="KW-1185">Reference proteome</keyword>
<evidence type="ECO:0000313" key="3">
    <source>
        <dbReference type="Proteomes" id="UP000008561"/>
    </source>
</evidence>
<proteinExistence type="predicted"/>
<name>A8ZS62_DESOH</name>
<reference evidence="2 3" key="1">
    <citation type="submission" date="2007-10" db="EMBL/GenBank/DDBJ databases">
        <title>Complete sequence of Desulfococcus oleovorans Hxd3.</title>
        <authorList>
            <consortium name="US DOE Joint Genome Institute"/>
            <person name="Copeland A."/>
            <person name="Lucas S."/>
            <person name="Lapidus A."/>
            <person name="Barry K."/>
            <person name="Glavina del Rio T."/>
            <person name="Dalin E."/>
            <person name="Tice H."/>
            <person name="Pitluck S."/>
            <person name="Kiss H."/>
            <person name="Brettin T."/>
            <person name="Bruce D."/>
            <person name="Detter J.C."/>
            <person name="Han C."/>
            <person name="Schmutz J."/>
            <person name="Larimer F."/>
            <person name="Land M."/>
            <person name="Hauser L."/>
            <person name="Kyrpides N."/>
            <person name="Kim E."/>
            <person name="Wawrik B."/>
            <person name="Richardson P."/>
        </authorList>
    </citation>
    <scope>NUCLEOTIDE SEQUENCE [LARGE SCALE GENOMIC DNA]</scope>
    <source>
        <strain evidence="3">DSM 6200 / JCM 39069 / Hxd3</strain>
    </source>
</reference>
<evidence type="ECO:0000256" key="1">
    <source>
        <dbReference type="SAM" id="Phobius"/>
    </source>
</evidence>
<dbReference type="AlphaFoldDB" id="A8ZS62"/>
<dbReference type="STRING" id="96561.Dole_0270"/>
<dbReference type="EMBL" id="CP000859">
    <property type="protein sequence ID" value="ABW66080.1"/>
    <property type="molecule type" value="Genomic_DNA"/>
</dbReference>
<dbReference type="OrthoDB" id="9132534at2"/>